<organism evidence="3 4">
    <name type="scientific">Dactylosporangium fulvum</name>
    <dbReference type="NCBI Taxonomy" id="53359"/>
    <lineage>
        <taxon>Bacteria</taxon>
        <taxon>Bacillati</taxon>
        <taxon>Actinomycetota</taxon>
        <taxon>Actinomycetes</taxon>
        <taxon>Micromonosporales</taxon>
        <taxon>Micromonosporaceae</taxon>
        <taxon>Dactylosporangium</taxon>
    </lineage>
</organism>
<sequence length="307" mass="31824">MRGALAVCAVLGALALLLSACTPARPPGTDGDLVDGWSMLPGAALVPPVAPACYRLPGGASSADVTKWPEPVPCTEPHLVELVSVGQFSGADADRATPPGTGSPALRAAFAKCSADATALLGADWRIGRLSLSVDLPTPILWDAGARWYRCDLQALEDLDRFTPMTRTTTLKDALKPGGDLLAGCVTVTQPAGGRAGEIDRVLPASCTTRHDAEFAGLFEAPDGPYPADAAARREANLAGCRPTVAAFVNIPNDANFRARTGLITMPFDKGAWELGNRAVRCFAWPPKPVTTSLKGAGTSALPITTA</sequence>
<dbReference type="Pfam" id="PF13845">
    <property type="entry name" value="Septum_form"/>
    <property type="match status" value="1"/>
</dbReference>
<proteinExistence type="predicted"/>
<protein>
    <submittedName>
        <fullName evidence="3">Septum formation family protein</fullName>
    </submittedName>
</protein>
<evidence type="ECO:0000259" key="2">
    <source>
        <dbReference type="Pfam" id="PF13845"/>
    </source>
</evidence>
<feature type="chain" id="PRO_5046761643" evidence="1">
    <location>
        <begin position="25"/>
        <end position="307"/>
    </location>
</feature>
<dbReference type="RefSeq" id="WP_259860750.1">
    <property type="nucleotide sequence ID" value="NZ_BAAAST010000031.1"/>
</dbReference>
<name>A0ABY5W0T6_9ACTN</name>
<evidence type="ECO:0000256" key="1">
    <source>
        <dbReference type="SAM" id="SignalP"/>
    </source>
</evidence>
<dbReference type="InterPro" id="IPR026004">
    <property type="entry name" value="Septum_form"/>
</dbReference>
<keyword evidence="4" id="KW-1185">Reference proteome</keyword>
<evidence type="ECO:0000313" key="3">
    <source>
        <dbReference type="EMBL" id="UWP82971.1"/>
    </source>
</evidence>
<keyword evidence="1" id="KW-0732">Signal</keyword>
<feature type="signal peptide" evidence="1">
    <location>
        <begin position="1"/>
        <end position="24"/>
    </location>
</feature>
<dbReference type="PROSITE" id="PS51257">
    <property type="entry name" value="PROKAR_LIPOPROTEIN"/>
    <property type="match status" value="1"/>
</dbReference>
<feature type="domain" description="Septum formation-related" evidence="2">
    <location>
        <begin position="69"/>
        <end position="282"/>
    </location>
</feature>
<reference evidence="3" key="2">
    <citation type="submission" date="2022-09" db="EMBL/GenBank/DDBJ databases">
        <title>Biosynthetic gene clusters of Dactylosporangioum fulvum.</title>
        <authorList>
            <person name="Caradec T."/>
        </authorList>
    </citation>
    <scope>NUCLEOTIDE SEQUENCE</scope>
    <source>
        <strain evidence="3">NRRL B-16292</strain>
    </source>
</reference>
<dbReference type="EMBL" id="CP073720">
    <property type="protein sequence ID" value="UWP82971.1"/>
    <property type="molecule type" value="Genomic_DNA"/>
</dbReference>
<dbReference type="Proteomes" id="UP001059617">
    <property type="component" value="Chromosome"/>
</dbReference>
<evidence type="ECO:0000313" key="4">
    <source>
        <dbReference type="Proteomes" id="UP001059617"/>
    </source>
</evidence>
<reference evidence="3" key="1">
    <citation type="submission" date="2021-04" db="EMBL/GenBank/DDBJ databases">
        <authorList>
            <person name="Hartkoorn R.C."/>
            <person name="Beaudoing E."/>
            <person name="Hot D."/>
        </authorList>
    </citation>
    <scope>NUCLEOTIDE SEQUENCE</scope>
    <source>
        <strain evidence="3">NRRL B-16292</strain>
    </source>
</reference>
<accession>A0ABY5W0T6</accession>
<gene>
    <name evidence="3" type="ORF">Dfulv_01280</name>
</gene>